<comment type="catalytic activity">
    <reaction evidence="1">
        <text>ATP + protein L-histidine = ADP + protein N-phospho-L-histidine.</text>
        <dbReference type="EC" id="2.7.13.3"/>
    </reaction>
</comment>
<dbReference type="Proteomes" id="UP000721861">
    <property type="component" value="Unassembled WGS sequence"/>
</dbReference>
<dbReference type="InterPro" id="IPR004358">
    <property type="entry name" value="Sig_transdc_His_kin-like_C"/>
</dbReference>
<proteinExistence type="predicted"/>
<feature type="domain" description="Histidine kinase" evidence="3">
    <location>
        <begin position="1"/>
        <end position="104"/>
    </location>
</feature>
<keyword evidence="4" id="KW-0418">Kinase</keyword>
<organism evidence="4 5">
    <name type="scientific">Carboxylicivirga mesophila</name>
    <dbReference type="NCBI Taxonomy" id="1166478"/>
    <lineage>
        <taxon>Bacteria</taxon>
        <taxon>Pseudomonadati</taxon>
        <taxon>Bacteroidota</taxon>
        <taxon>Bacteroidia</taxon>
        <taxon>Marinilabiliales</taxon>
        <taxon>Marinilabiliaceae</taxon>
        <taxon>Carboxylicivirga</taxon>
    </lineage>
</organism>
<evidence type="ECO:0000313" key="4">
    <source>
        <dbReference type="EMBL" id="MBS2212073.1"/>
    </source>
</evidence>
<dbReference type="GO" id="GO:0016301">
    <property type="term" value="F:kinase activity"/>
    <property type="evidence" value="ECO:0007669"/>
    <property type="project" value="UniProtKB-KW"/>
</dbReference>
<dbReference type="PANTHER" id="PTHR43065">
    <property type="entry name" value="SENSOR HISTIDINE KINASE"/>
    <property type="match status" value="1"/>
</dbReference>
<dbReference type="InterPro" id="IPR005467">
    <property type="entry name" value="His_kinase_dom"/>
</dbReference>
<dbReference type="RefSeq" id="WP_212228520.1">
    <property type="nucleotide sequence ID" value="NZ_JAGUCN010000012.1"/>
</dbReference>
<keyword evidence="5" id="KW-1185">Reference proteome</keyword>
<dbReference type="InterPro" id="IPR003594">
    <property type="entry name" value="HATPase_dom"/>
</dbReference>
<evidence type="ECO:0000259" key="3">
    <source>
        <dbReference type="PROSITE" id="PS50109"/>
    </source>
</evidence>
<dbReference type="PRINTS" id="PR00344">
    <property type="entry name" value="BCTRLSENSOR"/>
</dbReference>
<dbReference type="SUPFAM" id="SSF55874">
    <property type="entry name" value="ATPase domain of HSP90 chaperone/DNA topoisomerase II/histidine kinase"/>
    <property type="match status" value="1"/>
</dbReference>
<dbReference type="PROSITE" id="PS50109">
    <property type="entry name" value="HIS_KIN"/>
    <property type="match status" value="1"/>
</dbReference>
<name>A0ABS5KCJ6_9BACT</name>
<evidence type="ECO:0000313" key="5">
    <source>
        <dbReference type="Proteomes" id="UP000721861"/>
    </source>
</evidence>
<keyword evidence="4" id="KW-0808">Transferase</keyword>
<evidence type="ECO:0000256" key="1">
    <source>
        <dbReference type="ARBA" id="ARBA00000085"/>
    </source>
</evidence>
<protein>
    <recommendedName>
        <fullName evidence="2">histidine kinase</fullName>
        <ecNumber evidence="2">2.7.13.3</ecNumber>
    </recommendedName>
</protein>
<dbReference type="EMBL" id="JAGUCN010000012">
    <property type="protein sequence ID" value="MBS2212073.1"/>
    <property type="molecule type" value="Genomic_DNA"/>
</dbReference>
<reference evidence="4 5" key="1">
    <citation type="journal article" date="2014" name="Int. J. Syst. Evol. Microbiol.">
        <title>Carboxylicivirga gen. nov. in the family Marinilabiliaceae with two novel species, Carboxylicivirga mesophila sp. nov. and Carboxylicivirga taeanensis sp. nov., and reclassification of Cytophaga fermentans as Saccharicrinis fermentans gen. nov., comb. nov.</title>
        <authorList>
            <person name="Yang S.H."/>
            <person name="Seo H.S."/>
            <person name="Woo J.H."/>
            <person name="Oh H.M."/>
            <person name="Jang H."/>
            <person name="Lee J.H."/>
            <person name="Kim S.J."/>
            <person name="Kwon K.K."/>
        </authorList>
    </citation>
    <scope>NUCLEOTIDE SEQUENCE [LARGE SCALE GENOMIC DNA]</scope>
    <source>
        <strain evidence="4 5">JCM 18290</strain>
    </source>
</reference>
<sequence>MKDLSMHIMDIVQNSVRAKAENVTLFIVMDEYWLTITVQDDGTGMDEVTLQKVRDPFYTSRTTRKVGMGIPLIQQNAELTGGHVEIESTLGVGTTLTAQFGRKHIDRPPMGDIASTAAMMMTGNDGVNLQFEVQCGDEQFAISTNEVKEVLGDVDIRLPKVTSFLKEMIEENLRELNIEFD</sequence>
<dbReference type="InterPro" id="IPR036890">
    <property type="entry name" value="HATPase_C_sf"/>
</dbReference>
<evidence type="ECO:0000256" key="2">
    <source>
        <dbReference type="ARBA" id="ARBA00012438"/>
    </source>
</evidence>
<comment type="caution">
    <text evidence="4">The sequence shown here is derived from an EMBL/GenBank/DDBJ whole genome shotgun (WGS) entry which is preliminary data.</text>
</comment>
<dbReference type="SMART" id="SM00387">
    <property type="entry name" value="HATPase_c"/>
    <property type="match status" value="1"/>
</dbReference>
<gene>
    <name evidence="4" type="ORF">KEM09_11705</name>
</gene>
<dbReference type="CDD" id="cd00075">
    <property type="entry name" value="HATPase"/>
    <property type="match status" value="1"/>
</dbReference>
<dbReference type="Gene3D" id="3.30.565.10">
    <property type="entry name" value="Histidine kinase-like ATPase, C-terminal domain"/>
    <property type="match status" value="1"/>
</dbReference>
<dbReference type="EC" id="2.7.13.3" evidence="2"/>
<accession>A0ABS5KCJ6</accession>
<dbReference type="Pfam" id="PF02518">
    <property type="entry name" value="HATPase_c"/>
    <property type="match status" value="1"/>
</dbReference>